<keyword evidence="2" id="KW-1185">Reference proteome</keyword>
<dbReference type="AlphaFoldDB" id="A0A838ZTE2"/>
<dbReference type="EMBL" id="JACDZE010000003">
    <property type="protein sequence ID" value="MBA5630209.1"/>
    <property type="molecule type" value="Genomic_DNA"/>
</dbReference>
<evidence type="ECO:0008006" key="3">
    <source>
        <dbReference type="Google" id="ProtNLM"/>
    </source>
</evidence>
<sequence length="68" mass="7714">MKTFKFKTNINCGGCVSGVTPFLNQLENTDWKVDTENPDKILTVESESVSEEEIIRMVKKAGFEIEMI</sequence>
<reference evidence="1 2" key="1">
    <citation type="submission" date="2020-07" db="EMBL/GenBank/DDBJ databases">
        <title>Moheibacter lacus sp. nov., a member of the family Flavobacteriaceae isolated from freshwater lake sediment.</title>
        <authorList>
            <person name="Liu Y."/>
        </authorList>
    </citation>
    <scope>NUCLEOTIDE SEQUENCE [LARGE SCALE GENOMIC DNA]</scope>
    <source>
        <strain evidence="1 2">BDHS18</strain>
    </source>
</reference>
<proteinExistence type="predicted"/>
<accession>A0A838ZTE2</accession>
<evidence type="ECO:0000313" key="1">
    <source>
        <dbReference type="EMBL" id="MBA5630209.1"/>
    </source>
</evidence>
<dbReference type="Proteomes" id="UP000552241">
    <property type="component" value="Unassembled WGS sequence"/>
</dbReference>
<dbReference type="Gene3D" id="3.30.70.100">
    <property type="match status" value="1"/>
</dbReference>
<dbReference type="SUPFAM" id="SSF55008">
    <property type="entry name" value="HMA, heavy metal-associated domain"/>
    <property type="match status" value="1"/>
</dbReference>
<dbReference type="InterPro" id="IPR036163">
    <property type="entry name" value="HMA_dom_sf"/>
</dbReference>
<comment type="caution">
    <text evidence="1">The sequence shown here is derived from an EMBL/GenBank/DDBJ whole genome shotgun (WGS) entry which is preliminary data.</text>
</comment>
<evidence type="ECO:0000313" key="2">
    <source>
        <dbReference type="Proteomes" id="UP000552241"/>
    </source>
</evidence>
<dbReference type="GO" id="GO:0046872">
    <property type="term" value="F:metal ion binding"/>
    <property type="evidence" value="ECO:0007669"/>
    <property type="project" value="InterPro"/>
</dbReference>
<organism evidence="1 2">
    <name type="scientific">Moheibacter lacus</name>
    <dbReference type="NCBI Taxonomy" id="2745851"/>
    <lineage>
        <taxon>Bacteria</taxon>
        <taxon>Pseudomonadati</taxon>
        <taxon>Bacteroidota</taxon>
        <taxon>Flavobacteriia</taxon>
        <taxon>Flavobacteriales</taxon>
        <taxon>Weeksellaceae</taxon>
        <taxon>Moheibacter</taxon>
    </lineage>
</organism>
<dbReference type="RefSeq" id="WP_182043810.1">
    <property type="nucleotide sequence ID" value="NZ_JACDZE010000003.1"/>
</dbReference>
<name>A0A838ZTE2_9FLAO</name>
<gene>
    <name evidence="1" type="ORF">HU137_10530</name>
</gene>
<protein>
    <recommendedName>
        <fullName evidence="3">Copper chaperone CopZ</fullName>
    </recommendedName>
</protein>